<evidence type="ECO:0000313" key="2">
    <source>
        <dbReference type="EMBL" id="AGL03471.1"/>
    </source>
</evidence>
<dbReference type="HOGENOM" id="CLU_1238575_0_0_9"/>
<feature type="transmembrane region" description="Helical" evidence="1">
    <location>
        <begin position="18"/>
        <end position="35"/>
    </location>
</feature>
<reference evidence="2 3" key="1">
    <citation type="submission" date="2012-01" db="EMBL/GenBank/DDBJ databases">
        <title>Complete sequence of Desulfotomaculum gibsoniae DSM 7213.</title>
        <authorList>
            <consortium name="US DOE Joint Genome Institute"/>
            <person name="Lucas S."/>
            <person name="Han J."/>
            <person name="Lapidus A."/>
            <person name="Cheng J.-F."/>
            <person name="Goodwin L."/>
            <person name="Pitluck S."/>
            <person name="Peters L."/>
            <person name="Ovchinnikova G."/>
            <person name="Teshima H."/>
            <person name="Detter J.C."/>
            <person name="Han C."/>
            <person name="Tapia R."/>
            <person name="Land M."/>
            <person name="Hauser L."/>
            <person name="Kyrpides N."/>
            <person name="Ivanova N."/>
            <person name="Pagani I."/>
            <person name="Parshina S."/>
            <person name="Plugge C."/>
            <person name="Muyzer G."/>
            <person name="Kuever J."/>
            <person name="Ivanova A."/>
            <person name="Nazina T."/>
            <person name="Klenk H.-P."/>
            <person name="Brambilla E."/>
            <person name="Spring S."/>
            <person name="Stams A.F."/>
            <person name="Woyke T."/>
        </authorList>
    </citation>
    <scope>NUCLEOTIDE SEQUENCE [LARGE SCALE GENOMIC DNA]</scope>
    <source>
        <strain evidence="2 3">DSM 7213</strain>
    </source>
</reference>
<keyword evidence="1" id="KW-1133">Transmembrane helix</keyword>
<feature type="transmembrane region" description="Helical" evidence="1">
    <location>
        <begin position="143"/>
        <end position="162"/>
    </location>
</feature>
<organism evidence="2 3">
    <name type="scientific">Desulfoscipio gibsoniae DSM 7213</name>
    <dbReference type="NCBI Taxonomy" id="767817"/>
    <lineage>
        <taxon>Bacteria</taxon>
        <taxon>Bacillati</taxon>
        <taxon>Bacillota</taxon>
        <taxon>Clostridia</taxon>
        <taxon>Eubacteriales</taxon>
        <taxon>Desulfallaceae</taxon>
        <taxon>Desulfoscipio</taxon>
    </lineage>
</organism>
<proteinExistence type="predicted"/>
<feature type="transmembrane region" description="Helical" evidence="1">
    <location>
        <begin position="94"/>
        <end position="114"/>
    </location>
</feature>
<dbReference type="STRING" id="767817.Desgi_4218"/>
<feature type="transmembrane region" description="Helical" evidence="1">
    <location>
        <begin position="197"/>
        <end position="216"/>
    </location>
</feature>
<evidence type="ECO:0000313" key="3">
    <source>
        <dbReference type="Proteomes" id="UP000013520"/>
    </source>
</evidence>
<dbReference type="EMBL" id="CP003273">
    <property type="protein sequence ID" value="AGL03471.1"/>
    <property type="molecule type" value="Genomic_DNA"/>
</dbReference>
<protein>
    <submittedName>
        <fullName evidence="2">DoxX protein</fullName>
    </submittedName>
</protein>
<keyword evidence="1" id="KW-0472">Membrane</keyword>
<name>R4KV27_9FIRM</name>
<sequence>MVSPVRHHSYPTTQPFTVGPWIAFTRIFLGLFWLYEVTIGHNWKIGSFTFGPHPGWFGPNAGSSYLMEQGNAGINAGTWEFFSWILQNVMYPHAALWGYFAVAIQVILALAFIFGLFARPMALVGLSLDLFIMMLGNSRIPPFFSLGHLFILGTNAGMYYGIDAWLMKRYSSVKTTQTKLLTAVLTLNFVTPGIRHIIASACAVLAVYFLLELAVIETGKIKM</sequence>
<accession>R4KV27</accession>
<dbReference type="GO" id="GO:0016020">
    <property type="term" value="C:membrane"/>
    <property type="evidence" value="ECO:0007669"/>
    <property type="project" value="UniProtKB-SubCell"/>
</dbReference>
<dbReference type="Proteomes" id="UP000013520">
    <property type="component" value="Chromosome"/>
</dbReference>
<keyword evidence="1" id="KW-0812">Transmembrane</keyword>
<evidence type="ECO:0000256" key="1">
    <source>
        <dbReference type="SAM" id="Phobius"/>
    </source>
</evidence>
<gene>
    <name evidence="2" type="ORF">Desgi_4218</name>
</gene>
<keyword evidence="3" id="KW-1185">Reference proteome</keyword>
<dbReference type="AlphaFoldDB" id="R4KV27"/>
<dbReference type="KEGG" id="dgi:Desgi_4218"/>